<feature type="repeat" description="ANK" evidence="3">
    <location>
        <begin position="1136"/>
        <end position="1168"/>
    </location>
</feature>
<name>A0A8J6L8I6_TENMO</name>
<feature type="repeat" description="ANK" evidence="3">
    <location>
        <begin position="1277"/>
        <end position="1309"/>
    </location>
</feature>
<dbReference type="PROSITE" id="PS50297">
    <property type="entry name" value="ANK_REP_REGION"/>
    <property type="match status" value="15"/>
</dbReference>
<keyword evidence="5" id="KW-1185">Reference proteome</keyword>
<sequence>MSSLFFLSNLFPKDFEYYSQQLHCFIFFSRPSYVTLLVSLQTYKKRSGTSDRGKDYEWLLCAFYSIKFCTNVQVLDFELFTNNEFFGDFDDVTLRVKYTDGSVKVFLLQLKHSEKAKTLALNSLTAPSGDFTFFKYQKSYDNILSLKNFYFILYTNKTANFKDKTQLALGDRHIVIRQHSCVGGKLLDTNRGRNCSVFRFESESDQKWDFLSNFYIYVNQQNDTNLKQSISDLLKTRLECDVYTTFIEFMRGWWAGSFKLTKYDVVAKLAELVLSPMVKTVSGEECNDKTRLIEEAILKFDMTIVEPGGGEKITKIWSKTLEPKDMKVVSLTALKFGLVTKGIGKMSDLSMEKQAKVLWFMDQVPLVVQREASRENQLLAVISLLEGCKEKKKIVVIVESWMKKFPNWNVFRNLSDIPVSHSLAKSISKTFSCSLQGKQQITLEQLGVYRSTITSAFGICELLAIATSDNFTIGEPLEALPSIYIPRSFYKVVLNYSVIDGLTNSKILLSCKGQKETVQRKINKRMVTISDHVEFENFHKHTILVSEDEFTQEELDKEFAPISPAHHLRVIDGQNLQWLNSTGSIEELEVHRRVNPGQVLTEDEVDDHFHDRIRILTSHAGNGKKTFLDRLKKQSLLNHLVIRMNLQDHSGFFKYFHSRTDVLQYLEEFKEGGEGYNDFELKFIERFDRERMVLLWDNFEELHPDSRKGFIQSVKDFRSKGVTQWITAQTHCAKLLESEFGVFAMTMLPFSQADQIFYMQNRCGVADDTTIRDFFRNSRIIDNQEYLGVPLQLDILSDIFCKDPKLLEKIYTLTDMFEAFVDGKYGHYLKRNETSGVFGRLSSIISDAKIYRLEQYKIAALATHLPELCQKLHLQNSAQFLSDVKNGDFLSLIKGVDESGRCIFEPHIIGEYLSAVYLSEHLNIELDQFIFEERHRNVRFMFDLLLAENNPTLVAILYKRFDDIEDCGVKDRAGRTPLHLICSYGERHPVLKVKKQNTIEASLRESVRGDNEAFKRFVQYLCKKLDPLERDELFKWTAFDYADGSCSLGVIEILGGEIASKLPHLRNYSDARTVLYYAVKLNYQKLFNSVESLPYVQDVDGGNLLHLAVEFEREEFLKRLLSNQNHLAWINKSDKDNWTPLHIAAFKGNLTLVKLLLEKGATFPLREPSVMSLATAHGYRNLVEFFLECGCSPNEFYHRNWFTTSLYQAINQRNDTIVELLLKNGAKLYCLRASRTGDLKPNYRGMNLFHLFLENEQFDIVEAILSRGVHIDVVDNDGRTGLHHAALNDQKSAAFFLLAKGANYRILDKDKRSPLHCAAARSLDVAKILVREGAEVDLQDNEGNTPLHLAASNGEVSLVKFLLEAGADPNISDKFKRTPMHTAARYALAKCIELLHHHGGDLEAKDSLYERVPLHLAAWFDNDDCVKILLQKGVQIDIQCRYGYTPLHLAVENCCTGCYQLLLQAGASVDVANCHGLTPFHLIPKGYYVLARTLMQYDPYPLHSAVTRRDVYFIRELLELGHEIDKSDDKGAAPLHRAINCKDPLEIVEMLVQKGADLGKQDREGFTPLHYALQSERPDLAVVQILLDHDKGGETVNIATAKGITPLHIAARDPHLALFGRSQRPNVWISTVELLIDKGARVDAADSEGFTPLHYAACSGSLDTVRFLLERDPFVDRTNKYGRTPLHMAATNGHLSIVKLLLNHQASVLVVDCEGDTPLDDALKGEHVQVFKLLHNINPEFDVATTNHRGRTILHAAAKQGLRNMVKFFQDLVPVDVVDFDDSTAIEDALFNRHFEVFNLLLTKSNLDVNKCSKRHKRYPLHVVACTGTLDLVKSFLHKGAKVDVVDEDGNTPLHSAVNYGHKQVFFAMLESDPGALHIKNNKGQTVLHLAAEKQTKSWIKLLVAKGARIDAVDSCGRTPFQILFHADCVICEELLLFKLDNFDVDGRSPVGNKTLLHVAGKNESMETVKWLVEKGASIEGRDSNGDTPLHCSAQRSTEILCFLLDHYKDSVDLENANNAGETILHLAASYSLDNVKRILEMGASAYATTKLGETPLHYALNIPECFRFLWRQTPEMDISNVVFHATRTILHEAAFQGKLGLARFCLEIGLKINEVDEDGHTPLSDAAEEKHLDILALLLEEDKTAMIVNSGYTEAQTLLHIAAYKGDLELVKLLVRRKARVDLRDENGRTAADLAREEHHQDIYHFLTERVEVRAGEER</sequence>
<evidence type="ECO:0000256" key="1">
    <source>
        <dbReference type="ARBA" id="ARBA00022737"/>
    </source>
</evidence>
<feature type="repeat" description="ANK" evidence="3">
    <location>
        <begin position="1883"/>
        <end position="1915"/>
    </location>
</feature>
<evidence type="ECO:0000313" key="5">
    <source>
        <dbReference type="Proteomes" id="UP000719412"/>
    </source>
</evidence>
<comment type="caution">
    <text evidence="4">The sequence shown here is derived from an EMBL/GenBank/DDBJ whole genome shotgun (WGS) entry which is preliminary data.</text>
</comment>
<feature type="repeat" description="ANK" evidence="3">
    <location>
        <begin position="1602"/>
        <end position="1647"/>
    </location>
</feature>
<feature type="repeat" description="ANK" evidence="3">
    <location>
        <begin position="1375"/>
        <end position="1407"/>
    </location>
</feature>
<reference evidence="4" key="1">
    <citation type="journal article" date="2020" name="J Insects Food Feed">
        <title>The yellow mealworm (Tenebrio molitor) genome: a resource for the emerging insects as food and feed industry.</title>
        <authorList>
            <person name="Eriksson T."/>
            <person name="Andere A."/>
            <person name="Kelstrup H."/>
            <person name="Emery V."/>
            <person name="Picard C."/>
        </authorList>
    </citation>
    <scope>NUCLEOTIDE SEQUENCE</scope>
    <source>
        <strain evidence="4">Stoneville</strain>
        <tissue evidence="4">Whole head</tissue>
    </source>
</reference>
<feature type="repeat" description="ANK" evidence="3">
    <location>
        <begin position="1681"/>
        <end position="1713"/>
    </location>
</feature>
<feature type="repeat" description="ANK" evidence="3">
    <location>
        <begin position="2086"/>
        <end position="2118"/>
    </location>
</feature>
<keyword evidence="2 3" id="KW-0040">ANK repeat</keyword>
<dbReference type="Proteomes" id="UP000719412">
    <property type="component" value="Unassembled WGS sequence"/>
</dbReference>
<feature type="repeat" description="ANK" evidence="3">
    <location>
        <begin position="1952"/>
        <end position="1984"/>
    </location>
</feature>
<feature type="repeat" description="ANK" evidence="3">
    <location>
        <begin position="1816"/>
        <end position="1848"/>
    </location>
</feature>
<gene>
    <name evidence="4" type="ORF">GEV33_009273</name>
</gene>
<evidence type="ECO:0000256" key="3">
    <source>
        <dbReference type="PROSITE-ProRule" id="PRU00023"/>
    </source>
</evidence>
<feature type="repeat" description="ANK" evidence="3">
    <location>
        <begin position="1497"/>
        <end position="1529"/>
    </location>
</feature>
<dbReference type="PROSITE" id="PS50088">
    <property type="entry name" value="ANK_REPEAT"/>
    <property type="match status" value="20"/>
</dbReference>
<evidence type="ECO:0000256" key="2">
    <source>
        <dbReference type="ARBA" id="ARBA00023043"/>
    </source>
</evidence>
<feature type="repeat" description="ANK" evidence="3">
    <location>
        <begin position="1409"/>
        <end position="1441"/>
    </location>
</feature>
<dbReference type="InterPro" id="IPR002110">
    <property type="entry name" value="Ankyrin_rpt"/>
</dbReference>
<keyword evidence="1" id="KW-0677">Repeat</keyword>
<dbReference type="PRINTS" id="PR01415">
    <property type="entry name" value="ANKYRIN"/>
</dbReference>
<dbReference type="PANTHER" id="PTHR24198">
    <property type="entry name" value="ANKYRIN REPEAT AND PROTEIN KINASE DOMAIN-CONTAINING PROTEIN"/>
    <property type="match status" value="1"/>
</dbReference>
<dbReference type="Pfam" id="PF12796">
    <property type="entry name" value="Ank_2"/>
    <property type="match status" value="10"/>
</dbReference>
<dbReference type="PANTHER" id="PTHR24198:SF193">
    <property type="match status" value="1"/>
</dbReference>
<reference evidence="4" key="2">
    <citation type="submission" date="2021-08" db="EMBL/GenBank/DDBJ databases">
        <authorList>
            <person name="Eriksson T."/>
        </authorList>
    </citation>
    <scope>NUCLEOTIDE SEQUENCE</scope>
    <source>
        <strain evidence="4">Stoneville</strain>
        <tissue evidence="4">Whole head</tissue>
    </source>
</reference>
<protein>
    <submittedName>
        <fullName evidence="4">Uncharacterized protein</fullName>
    </submittedName>
</protein>
<evidence type="ECO:0000313" key="4">
    <source>
        <dbReference type="EMBL" id="KAH0813519.1"/>
    </source>
</evidence>
<dbReference type="SMART" id="SM00248">
    <property type="entry name" value="ANK"/>
    <property type="match status" value="31"/>
</dbReference>
<feature type="repeat" description="ANK" evidence="3">
    <location>
        <begin position="1244"/>
        <end position="1276"/>
    </location>
</feature>
<feature type="repeat" description="ANK" evidence="3">
    <location>
        <begin position="1342"/>
        <end position="1374"/>
    </location>
</feature>
<feature type="repeat" description="ANK" evidence="3">
    <location>
        <begin position="1442"/>
        <end position="1474"/>
    </location>
</feature>
<feature type="repeat" description="ANK" evidence="3">
    <location>
        <begin position="1530"/>
        <end position="1563"/>
    </location>
</feature>
<feature type="repeat" description="ANK" evidence="3">
    <location>
        <begin position="1564"/>
        <end position="1589"/>
    </location>
</feature>
<dbReference type="Gene3D" id="1.25.40.20">
    <property type="entry name" value="Ankyrin repeat-containing domain"/>
    <property type="match status" value="6"/>
</dbReference>
<organism evidence="4 5">
    <name type="scientific">Tenebrio molitor</name>
    <name type="common">Yellow mealworm beetle</name>
    <dbReference type="NCBI Taxonomy" id="7067"/>
    <lineage>
        <taxon>Eukaryota</taxon>
        <taxon>Metazoa</taxon>
        <taxon>Ecdysozoa</taxon>
        <taxon>Arthropoda</taxon>
        <taxon>Hexapoda</taxon>
        <taxon>Insecta</taxon>
        <taxon>Pterygota</taxon>
        <taxon>Neoptera</taxon>
        <taxon>Endopterygota</taxon>
        <taxon>Coleoptera</taxon>
        <taxon>Polyphaga</taxon>
        <taxon>Cucujiformia</taxon>
        <taxon>Tenebrionidae</taxon>
        <taxon>Tenebrio</taxon>
    </lineage>
</organism>
<feature type="repeat" description="ANK" evidence="3">
    <location>
        <begin position="1849"/>
        <end position="1882"/>
    </location>
</feature>
<feature type="repeat" description="ANK" evidence="3">
    <location>
        <begin position="1648"/>
        <end position="1680"/>
    </location>
</feature>
<dbReference type="SUPFAM" id="SSF48403">
    <property type="entry name" value="Ankyrin repeat"/>
    <property type="match status" value="5"/>
</dbReference>
<dbReference type="EMBL" id="JABDTM020025200">
    <property type="protein sequence ID" value="KAH0813519.1"/>
    <property type="molecule type" value="Genomic_DNA"/>
</dbReference>
<dbReference type="Pfam" id="PF13637">
    <property type="entry name" value="Ank_4"/>
    <property type="match status" value="1"/>
</dbReference>
<feature type="repeat" description="ANK" evidence="3">
    <location>
        <begin position="2119"/>
        <end position="2151"/>
    </location>
</feature>
<dbReference type="InterPro" id="IPR036770">
    <property type="entry name" value="Ankyrin_rpt-contain_sf"/>
</dbReference>
<feature type="repeat" description="ANK" evidence="3">
    <location>
        <begin position="2155"/>
        <end position="2187"/>
    </location>
</feature>
<proteinExistence type="predicted"/>
<accession>A0A8J6L8I6</accession>